<dbReference type="EMBL" id="CAKASE010000051">
    <property type="protein sequence ID" value="CAG9564843.1"/>
    <property type="molecule type" value="Genomic_DNA"/>
</dbReference>
<proteinExistence type="predicted"/>
<dbReference type="Gene3D" id="3.20.20.190">
    <property type="entry name" value="Phosphatidylinositol (PI) phosphodiesterase"/>
    <property type="match status" value="1"/>
</dbReference>
<feature type="domain" description="Phosphatidylinositol-specific phospholipase C X" evidence="1">
    <location>
        <begin position="46"/>
        <end position="215"/>
    </location>
</feature>
<dbReference type="GO" id="GO:0006629">
    <property type="term" value="P:lipid metabolic process"/>
    <property type="evidence" value="ECO:0007669"/>
    <property type="project" value="InterPro"/>
</dbReference>
<evidence type="ECO:0000313" key="3">
    <source>
        <dbReference type="Proteomes" id="UP000789524"/>
    </source>
</evidence>
<dbReference type="OrthoDB" id="1046782at2759"/>
<gene>
    <name evidence="2" type="ORF">DCHRY22_LOCUS5778</name>
</gene>
<dbReference type="Pfam" id="PF00388">
    <property type="entry name" value="PI-PLC-X"/>
    <property type="match status" value="1"/>
</dbReference>
<sequence length="354" mass="40885">MKLGIIHLLIGKNNELISLISVLQMSETSKSDNIDLENWMRDLPEQLRNVPIIYLAIPGSHDSMTYGITRSSGLAPDAEPILKRLYPLFEGTILRWTITQAVDSYQQLLLGIRYFDLRLATKTGSENFFFCHGVYAGEISQPLNQIKEYINKHPYEVVILDFQHFYAFTPDDHRRLMRYVLNMFGPQLVPRQADLSTVTLNAMHSLQQQVIVVYRDRSVYATSEFWQPQMLPSPWPQREDINGLYNFMKEVRRHPGMGFVHQAVLTPTPAFILFRWLSNLREKCAKPVKNEIYPKLSEFTPGRPVEGEEKAPVNVIIADFIEMDNATFSKTVIKLNLKLLKTDISHNYGKFSFN</sequence>
<evidence type="ECO:0000259" key="1">
    <source>
        <dbReference type="SMART" id="SM00148"/>
    </source>
</evidence>
<evidence type="ECO:0000313" key="2">
    <source>
        <dbReference type="EMBL" id="CAG9564843.1"/>
    </source>
</evidence>
<dbReference type="InterPro" id="IPR000909">
    <property type="entry name" value="PLipase_C_PInositol-sp_X_dom"/>
</dbReference>
<dbReference type="InterPro" id="IPR051057">
    <property type="entry name" value="PI-PLC_domain"/>
</dbReference>
<keyword evidence="3" id="KW-1185">Reference proteome</keyword>
<dbReference type="CDD" id="cd08616">
    <property type="entry name" value="PI-PLCXD1c"/>
    <property type="match status" value="1"/>
</dbReference>
<dbReference type="InterPro" id="IPR042158">
    <property type="entry name" value="PLCXD1/2/3"/>
</dbReference>
<dbReference type="SUPFAM" id="SSF51695">
    <property type="entry name" value="PLC-like phosphodiesterases"/>
    <property type="match status" value="1"/>
</dbReference>
<dbReference type="PANTHER" id="PTHR13593:SF113">
    <property type="entry name" value="SI:DKEY-266F7.9"/>
    <property type="match status" value="1"/>
</dbReference>
<dbReference type="InterPro" id="IPR017946">
    <property type="entry name" value="PLC-like_Pdiesterase_TIM-brl"/>
</dbReference>
<dbReference type="PANTHER" id="PTHR13593">
    <property type="match status" value="1"/>
</dbReference>
<name>A0A8J2QMP5_9NEOP</name>
<protein>
    <submittedName>
        <fullName evidence="2">(African queen) hypothetical protein</fullName>
    </submittedName>
</protein>
<dbReference type="SMART" id="SM00148">
    <property type="entry name" value="PLCXc"/>
    <property type="match status" value="1"/>
</dbReference>
<organism evidence="2 3">
    <name type="scientific">Danaus chrysippus</name>
    <name type="common">African queen</name>
    <dbReference type="NCBI Taxonomy" id="151541"/>
    <lineage>
        <taxon>Eukaryota</taxon>
        <taxon>Metazoa</taxon>
        <taxon>Ecdysozoa</taxon>
        <taxon>Arthropoda</taxon>
        <taxon>Hexapoda</taxon>
        <taxon>Insecta</taxon>
        <taxon>Pterygota</taxon>
        <taxon>Neoptera</taxon>
        <taxon>Endopterygota</taxon>
        <taxon>Lepidoptera</taxon>
        <taxon>Glossata</taxon>
        <taxon>Ditrysia</taxon>
        <taxon>Papilionoidea</taxon>
        <taxon>Nymphalidae</taxon>
        <taxon>Danainae</taxon>
        <taxon>Danaini</taxon>
        <taxon>Danaina</taxon>
        <taxon>Danaus</taxon>
        <taxon>Anosia</taxon>
    </lineage>
</organism>
<dbReference type="Proteomes" id="UP000789524">
    <property type="component" value="Unassembled WGS sequence"/>
</dbReference>
<dbReference type="AlphaFoldDB" id="A0A8J2QMP5"/>
<accession>A0A8J2QMP5</accession>
<dbReference type="GO" id="GO:0008081">
    <property type="term" value="F:phosphoric diester hydrolase activity"/>
    <property type="evidence" value="ECO:0007669"/>
    <property type="project" value="InterPro"/>
</dbReference>
<reference evidence="2" key="1">
    <citation type="submission" date="2021-09" db="EMBL/GenBank/DDBJ databases">
        <authorList>
            <person name="Martin H S."/>
        </authorList>
    </citation>
    <scope>NUCLEOTIDE SEQUENCE</scope>
</reference>
<comment type="caution">
    <text evidence="2">The sequence shown here is derived from an EMBL/GenBank/DDBJ whole genome shotgun (WGS) entry which is preliminary data.</text>
</comment>
<dbReference type="PROSITE" id="PS50007">
    <property type="entry name" value="PIPLC_X_DOMAIN"/>
    <property type="match status" value="1"/>
</dbReference>